<protein>
    <submittedName>
        <fullName evidence="1">Uncharacterized protein</fullName>
    </submittedName>
</protein>
<name>A0A8S5M7K7_9CAUD</name>
<organism evidence="1">
    <name type="scientific">Siphoviridae sp. ctrgt10</name>
    <dbReference type="NCBI Taxonomy" id="2826479"/>
    <lineage>
        <taxon>Viruses</taxon>
        <taxon>Duplodnaviria</taxon>
        <taxon>Heunggongvirae</taxon>
        <taxon>Uroviricota</taxon>
        <taxon>Caudoviricetes</taxon>
    </lineage>
</organism>
<dbReference type="EMBL" id="BK014839">
    <property type="protein sequence ID" value="DAD78202.1"/>
    <property type="molecule type" value="Genomic_DNA"/>
</dbReference>
<proteinExistence type="predicted"/>
<sequence>MTAKEALNKLNVEIGTLSPVVSDLCCIINRELEELDRYRLLCYGDLPVSCSTITLPNGIKVTADTGYIDDLFNNSDVKKWLKTGK</sequence>
<reference evidence="1" key="1">
    <citation type="journal article" date="2021" name="Proc. Natl. Acad. Sci. U.S.A.">
        <title>A Catalog of Tens of Thousands of Viruses from Human Metagenomes Reveals Hidden Associations with Chronic Diseases.</title>
        <authorList>
            <person name="Tisza M.J."/>
            <person name="Buck C.B."/>
        </authorList>
    </citation>
    <scope>NUCLEOTIDE SEQUENCE</scope>
    <source>
        <strain evidence="1">Ctrgt10</strain>
    </source>
</reference>
<accession>A0A8S5M7K7</accession>
<evidence type="ECO:0000313" key="1">
    <source>
        <dbReference type="EMBL" id="DAD78202.1"/>
    </source>
</evidence>